<sequence length="361" mass="37859">MVDAADDEPAPAVFGTLVQQQQQEHQQQQQQQQPANTGSIDLGPGAPRLRIPARYDDLAKSGLVPRLEDVFVDEALLKAGLSAPALQQLLEGARRRAAARAAFRAAPKRLLRVARQPGLPAPRFKAKQQQQQEQQQQQQQGGAADEKDDAAAGPAAVDEFGSAADGKRWVVELEPVTDLPPVLGAPLPAQRTSHDSLLISLPVAGAKRSRPLFGATAATAAAGAGAAGPGTAGAAAREAKRQHTMDGSPSGAAALFGGGDQGGEDAFGAAFGRPPLPPNAADKARRRAAYERAALEKAAAGDPQLRATLEDAALRREWGAMARREVPRAARNMAMRRAGQMGGGRMLAAEALRVLQNRAQR</sequence>
<evidence type="ECO:0000313" key="2">
    <source>
        <dbReference type="EMBL" id="KIY96006.1"/>
    </source>
</evidence>
<proteinExistence type="predicted"/>
<feature type="compositionally biased region" description="Low complexity" evidence="1">
    <location>
        <begin position="19"/>
        <end position="33"/>
    </location>
</feature>
<evidence type="ECO:0000313" key="3">
    <source>
        <dbReference type="Proteomes" id="UP000054498"/>
    </source>
</evidence>
<dbReference type="AlphaFoldDB" id="A0A0D2M3W4"/>
<dbReference type="OrthoDB" id="1738433at2759"/>
<dbReference type="EMBL" id="KK103204">
    <property type="protein sequence ID" value="KIY96006.1"/>
    <property type="molecule type" value="Genomic_DNA"/>
</dbReference>
<feature type="non-terminal residue" evidence="2">
    <location>
        <position position="361"/>
    </location>
</feature>
<protein>
    <submittedName>
        <fullName evidence="2">Uncharacterized protein</fullName>
    </submittedName>
</protein>
<gene>
    <name evidence="2" type="ORF">MNEG_11954</name>
</gene>
<keyword evidence="3" id="KW-1185">Reference proteome</keyword>
<organism evidence="2 3">
    <name type="scientific">Monoraphidium neglectum</name>
    <dbReference type="NCBI Taxonomy" id="145388"/>
    <lineage>
        <taxon>Eukaryota</taxon>
        <taxon>Viridiplantae</taxon>
        <taxon>Chlorophyta</taxon>
        <taxon>core chlorophytes</taxon>
        <taxon>Chlorophyceae</taxon>
        <taxon>CS clade</taxon>
        <taxon>Sphaeropleales</taxon>
        <taxon>Selenastraceae</taxon>
        <taxon>Monoraphidium</taxon>
    </lineage>
</organism>
<dbReference type="RefSeq" id="XP_013895026.1">
    <property type="nucleotide sequence ID" value="XM_014039572.1"/>
</dbReference>
<feature type="compositionally biased region" description="Low complexity" evidence="1">
    <location>
        <begin position="127"/>
        <end position="143"/>
    </location>
</feature>
<reference evidence="2 3" key="1">
    <citation type="journal article" date="2013" name="BMC Genomics">
        <title>Reconstruction of the lipid metabolism for the microalga Monoraphidium neglectum from its genome sequence reveals characteristics suitable for biofuel production.</title>
        <authorList>
            <person name="Bogen C."/>
            <person name="Al-Dilaimi A."/>
            <person name="Albersmeier A."/>
            <person name="Wichmann J."/>
            <person name="Grundmann M."/>
            <person name="Rupp O."/>
            <person name="Lauersen K.J."/>
            <person name="Blifernez-Klassen O."/>
            <person name="Kalinowski J."/>
            <person name="Goesmann A."/>
            <person name="Mussgnug J.H."/>
            <person name="Kruse O."/>
        </authorList>
    </citation>
    <scope>NUCLEOTIDE SEQUENCE [LARGE SCALE GENOMIC DNA]</scope>
    <source>
        <strain evidence="2 3">SAG 48.87</strain>
    </source>
</reference>
<dbReference type="KEGG" id="mng:MNEG_11954"/>
<dbReference type="GeneID" id="25729268"/>
<feature type="region of interest" description="Disordered" evidence="1">
    <location>
        <begin position="18"/>
        <end position="48"/>
    </location>
</feature>
<evidence type="ECO:0000256" key="1">
    <source>
        <dbReference type="SAM" id="MobiDB-lite"/>
    </source>
</evidence>
<name>A0A0D2M3W4_9CHLO</name>
<dbReference type="STRING" id="145388.A0A0D2M3W4"/>
<feature type="region of interest" description="Disordered" evidence="1">
    <location>
        <begin position="121"/>
        <end position="153"/>
    </location>
</feature>
<dbReference type="Proteomes" id="UP000054498">
    <property type="component" value="Unassembled WGS sequence"/>
</dbReference>
<accession>A0A0D2M3W4</accession>